<dbReference type="PANTHER" id="PTHR34707">
    <property type="entry name" value="VIMENTIN-TYPE INTERMEDIATE FILAMENT-ASSOCIATED COILED-COIL PROTEIN"/>
    <property type="match status" value="1"/>
</dbReference>
<evidence type="ECO:0000256" key="1">
    <source>
        <dbReference type="SAM" id="Coils"/>
    </source>
</evidence>
<evidence type="ECO:0000313" key="3">
    <source>
        <dbReference type="EnsemblMetazoa" id="ACHR001235-PA"/>
    </source>
</evidence>
<dbReference type="STRING" id="43041.A0A182JRV3"/>
<name>A0A182JRV3_9DIPT</name>
<feature type="coiled-coil region" evidence="1">
    <location>
        <begin position="198"/>
        <end position="284"/>
    </location>
</feature>
<dbReference type="EnsemblMetazoa" id="ACHR001235-RA">
    <property type="protein sequence ID" value="ACHR001235-PA"/>
    <property type="gene ID" value="ACHR001235"/>
</dbReference>
<reference evidence="4" key="1">
    <citation type="submission" date="2013-03" db="EMBL/GenBank/DDBJ databases">
        <title>The Genome Sequence of Anopheles christyi ACHKN1017.</title>
        <authorList>
            <consortium name="The Broad Institute Genomics Platform"/>
            <person name="Neafsey D.E."/>
            <person name="Besansky N."/>
            <person name="Walker B."/>
            <person name="Young S.K."/>
            <person name="Zeng Q."/>
            <person name="Gargeya S."/>
            <person name="Fitzgerald M."/>
            <person name="Haas B."/>
            <person name="Abouelleil A."/>
            <person name="Allen A.W."/>
            <person name="Alvarado L."/>
            <person name="Arachchi H.M."/>
            <person name="Berlin A.M."/>
            <person name="Chapman S.B."/>
            <person name="Gainer-Dewar J."/>
            <person name="Goldberg J."/>
            <person name="Griggs A."/>
            <person name="Gujja S."/>
            <person name="Hansen M."/>
            <person name="Howarth C."/>
            <person name="Imamovic A."/>
            <person name="Ireland A."/>
            <person name="Larimer J."/>
            <person name="McCowan C."/>
            <person name="Murphy C."/>
            <person name="Pearson M."/>
            <person name="Poon T.W."/>
            <person name="Priest M."/>
            <person name="Roberts A."/>
            <person name="Saif S."/>
            <person name="Shea T."/>
            <person name="Sisk P."/>
            <person name="Sykes S."/>
            <person name="Wortman J."/>
            <person name="Nusbaum C."/>
            <person name="Birren B."/>
        </authorList>
    </citation>
    <scope>NUCLEOTIDE SEQUENCE [LARGE SCALE GENOMIC DNA]</scope>
    <source>
        <strain evidence="4">ACHKN1017</strain>
    </source>
</reference>
<feature type="region of interest" description="Disordered" evidence="2">
    <location>
        <begin position="1"/>
        <end position="31"/>
    </location>
</feature>
<reference evidence="3" key="2">
    <citation type="submission" date="2020-05" db="UniProtKB">
        <authorList>
            <consortium name="EnsemblMetazoa"/>
        </authorList>
    </citation>
    <scope>IDENTIFICATION</scope>
    <source>
        <strain evidence="3">ACHKN1017</strain>
    </source>
</reference>
<dbReference type="GO" id="GO:0045098">
    <property type="term" value="C:type III intermediate filament"/>
    <property type="evidence" value="ECO:0007669"/>
    <property type="project" value="TreeGrafter"/>
</dbReference>
<keyword evidence="4" id="KW-1185">Reference proteome</keyword>
<protein>
    <recommendedName>
        <fullName evidence="5">Janus kinase and microtubule-interacting protein C-terminal domain-containing protein</fullName>
    </recommendedName>
</protein>
<proteinExistence type="predicted"/>
<feature type="region of interest" description="Disordered" evidence="2">
    <location>
        <begin position="158"/>
        <end position="184"/>
    </location>
</feature>
<organism evidence="3 4">
    <name type="scientific">Anopheles christyi</name>
    <dbReference type="NCBI Taxonomy" id="43041"/>
    <lineage>
        <taxon>Eukaryota</taxon>
        <taxon>Metazoa</taxon>
        <taxon>Ecdysozoa</taxon>
        <taxon>Arthropoda</taxon>
        <taxon>Hexapoda</taxon>
        <taxon>Insecta</taxon>
        <taxon>Pterygota</taxon>
        <taxon>Neoptera</taxon>
        <taxon>Endopterygota</taxon>
        <taxon>Diptera</taxon>
        <taxon>Nematocera</taxon>
        <taxon>Culicoidea</taxon>
        <taxon>Culicidae</taxon>
        <taxon>Anophelinae</taxon>
        <taxon>Anopheles</taxon>
    </lineage>
</organism>
<dbReference type="AlphaFoldDB" id="A0A182JRV3"/>
<accession>A0A182JRV3</accession>
<dbReference type="PANTHER" id="PTHR34707:SF1">
    <property type="entry name" value="VIMENTIN-TYPE INTERMEDIATE FILAMENT-ASSOCIATED COILED-COIL PROTEIN"/>
    <property type="match status" value="1"/>
</dbReference>
<evidence type="ECO:0000256" key="2">
    <source>
        <dbReference type="SAM" id="MobiDB-lite"/>
    </source>
</evidence>
<dbReference type="VEuPathDB" id="VectorBase:ACHR001235"/>
<evidence type="ECO:0008006" key="5">
    <source>
        <dbReference type="Google" id="ProtNLM"/>
    </source>
</evidence>
<evidence type="ECO:0000313" key="4">
    <source>
        <dbReference type="Proteomes" id="UP000075881"/>
    </source>
</evidence>
<dbReference type="Proteomes" id="UP000075881">
    <property type="component" value="Unassembled WGS sequence"/>
</dbReference>
<keyword evidence="1" id="KW-0175">Coiled coil</keyword>
<feature type="compositionally biased region" description="Polar residues" evidence="2">
    <location>
        <begin position="158"/>
        <end position="176"/>
    </location>
</feature>
<sequence length="290" mass="32409">MRKLRETEPCSGTISKSNSNNSIQSVTDDYEQLETKESLELTIVTATTTTTAVPAAEEASTHDSSCRTTRNTSETLAKNLDLAIETTTCGNDEVERPMVPHELCKRTKEAHSNEHSSGASSVVVEANSSLPYLATAAINTSTQQSIVSVECQQASLGSDTDSALSSMSPQPNSFTGDSPEDDPWNVQRSAIARDDGKLTRIKLELDEMQQRYDTLNRDYTLAKEQIDQLEQELVKATQASREQRKLNERIAYLVKREEDLLKESHELREQNELLEFRIIELEESHDKINV</sequence>
<feature type="region of interest" description="Disordered" evidence="2">
    <location>
        <begin position="52"/>
        <end position="71"/>
    </location>
</feature>